<comment type="catalytic activity">
    <reaction evidence="14 15">
        <text>ATP + H2O = ADP + phosphate + H(+)</text>
        <dbReference type="Rhea" id="RHEA:13065"/>
        <dbReference type="ChEBI" id="CHEBI:15377"/>
        <dbReference type="ChEBI" id="CHEBI:15378"/>
        <dbReference type="ChEBI" id="CHEBI:30616"/>
        <dbReference type="ChEBI" id="CHEBI:43474"/>
        <dbReference type="ChEBI" id="CHEBI:456216"/>
        <dbReference type="EC" id="5.6.2.3"/>
    </reaction>
</comment>
<dbReference type="GO" id="GO:0005739">
    <property type="term" value="C:mitochondrion"/>
    <property type="evidence" value="ECO:0007669"/>
    <property type="project" value="UniProtKB-SubCell"/>
</dbReference>
<dbReference type="PANTHER" id="PTHR47642:SF5">
    <property type="entry name" value="ATP-DEPENDENT DNA HELICASE"/>
    <property type="match status" value="1"/>
</dbReference>
<keyword evidence="9 15" id="KW-0496">Mitochondrion</keyword>
<dbReference type="InterPro" id="IPR003593">
    <property type="entry name" value="AAA+_ATPase"/>
</dbReference>
<feature type="compositionally biased region" description="Low complexity" evidence="16">
    <location>
        <begin position="155"/>
        <end position="166"/>
    </location>
</feature>
<evidence type="ECO:0000256" key="15">
    <source>
        <dbReference type="HAMAP-Rule" id="MF_03176"/>
    </source>
</evidence>
<evidence type="ECO:0000256" key="1">
    <source>
        <dbReference type="ARBA" id="ARBA00001946"/>
    </source>
</evidence>
<evidence type="ECO:0000256" key="14">
    <source>
        <dbReference type="ARBA" id="ARBA00048954"/>
    </source>
</evidence>
<evidence type="ECO:0000256" key="13">
    <source>
        <dbReference type="ARBA" id="ARBA00023242"/>
    </source>
</evidence>
<protein>
    <recommendedName>
        <fullName evidence="15">ATP-dependent DNA helicase PIF1</fullName>
        <ecNumber evidence="15">5.6.2.3</ecNumber>
    </recommendedName>
    <alternativeName>
        <fullName evidence="15">DNA 5'-3' helicase PIF1</fullName>
    </alternativeName>
    <alternativeName>
        <fullName evidence="15">DNA repair and recombination helicase PIF1</fullName>
    </alternativeName>
</protein>
<feature type="binding site" evidence="15">
    <location>
        <begin position="364"/>
        <end position="371"/>
    </location>
    <ligand>
        <name>ATP</name>
        <dbReference type="ChEBI" id="CHEBI:30616"/>
    </ligand>
</feature>
<dbReference type="GO" id="GO:0005730">
    <property type="term" value="C:nucleolus"/>
    <property type="evidence" value="ECO:0007669"/>
    <property type="project" value="UniProtKB-SubCell"/>
</dbReference>
<keyword evidence="12 15" id="KW-0413">Isomerase</keyword>
<feature type="domain" description="AAA+ ATPase" evidence="17">
    <location>
        <begin position="356"/>
        <end position="527"/>
    </location>
</feature>
<dbReference type="GO" id="GO:0006281">
    <property type="term" value="P:DNA repair"/>
    <property type="evidence" value="ECO:0007669"/>
    <property type="project" value="UniProtKB-UniRule"/>
</dbReference>
<dbReference type="PANTHER" id="PTHR47642">
    <property type="entry name" value="ATP-DEPENDENT DNA HELICASE"/>
    <property type="match status" value="1"/>
</dbReference>
<accession>A0A2P7Z3W1</accession>
<evidence type="ECO:0000256" key="8">
    <source>
        <dbReference type="ARBA" id="ARBA00023125"/>
    </source>
</evidence>
<reference evidence="18 19" key="1">
    <citation type="submission" date="2017-05" db="EMBL/GenBank/DDBJ databases">
        <title>Draft genome sequence of Elsinoe australis.</title>
        <authorList>
            <person name="Cheng Q."/>
        </authorList>
    </citation>
    <scope>NUCLEOTIDE SEQUENCE [LARGE SCALE GENOMIC DNA]</scope>
    <source>
        <strain evidence="18 19">NL1</strain>
    </source>
</reference>
<dbReference type="HAMAP" id="MF_03176">
    <property type="entry name" value="PIF1"/>
    <property type="match status" value="1"/>
</dbReference>
<comment type="similarity">
    <text evidence="15">Belongs to the helicase family. PIF1 subfamily.</text>
</comment>
<sequence>MFQQAVANHDASRSKQKTLSQQMFSSSPPQQPASKKSGYPELGNSILRPSQSSALNAPFKKQVPSALAGHGVKRPALGGQGVKRSANGLQKSFSTHGEFEDFRGSQSKPILIDENKPVKSSVPQVTSTEFFGEDDFDSDIDLDVEDPTSKDLLRSSASKKNAASAARPFYPTLPRQAAIATGRGQSPGDSAYGSLPPTAAPPPSTQAIPWSSSPPEHADTTNRFSEFMHKRAEQPRTSITAFATPAKPPKKRTLPWNVAKEQQEQAEQNGPPPPQSYQSTPQTKSQQLWNPSTSAVKQQQKTLREINKKKSKYNEAEEAALNILQKDREDKRNKKFVARVFLSEEQQHVLDLVVESKKSVFFTGSAGTGKSVLLREIIATLRKKYVREPDRVAVTASTGLAACNIGGVTLHSFAGIGLGKEEIPELVKKIRRNQKAKHRWMRTKILVVDEVSMLDGELFDKLEAIARQIRNNGRPFGGIQLVITGDFFQLPPVPDYNKVAKFAFDASSWSTCVEHTIGLHQVFRQKDPVFAGMLNEMREGRLTQSSIQAFQKLSRPLDSDGFTMATELFPTRNEVEAANASRMRQLVGEVKTFEARDGGVIQDKAQRDRLLQNCMAPEQIQLKKGAQVMLIKNIDEQLVNGSIGTVIGFMSEQTFDRYTHHEEEFTTSQANVLKDDDPIKLRTAQARQRIEDNLRGFDTAQHFPVVRFVNHDNSTRDLLCQRETWKIELPNGEIQASRAQIPLILAWALSIHKAQGQTLERVKVDLGKVFEKGQAYVALSRATSMAGLQVLRFDARKVMAHEKVRTFYSNLSRVEGIEGGKKKRKTAAGNTASEYENKFMNGDL</sequence>
<keyword evidence="19" id="KW-1185">Reference proteome</keyword>
<evidence type="ECO:0000313" key="18">
    <source>
        <dbReference type="EMBL" id="PSK42902.1"/>
    </source>
</evidence>
<feature type="compositionally biased region" description="Polar residues" evidence="16">
    <location>
        <begin position="288"/>
        <end position="299"/>
    </location>
</feature>
<keyword evidence="13 15" id="KW-0539">Nucleus</keyword>
<evidence type="ECO:0000256" key="2">
    <source>
        <dbReference type="ARBA" id="ARBA00004604"/>
    </source>
</evidence>
<dbReference type="GO" id="GO:0003697">
    <property type="term" value="F:single-stranded DNA binding"/>
    <property type="evidence" value="ECO:0007669"/>
    <property type="project" value="UniProtKB-ARBA"/>
</dbReference>
<feature type="compositionally biased region" description="Basic and acidic residues" evidence="16">
    <location>
        <begin position="216"/>
        <end position="234"/>
    </location>
</feature>
<keyword evidence="5 15" id="KW-0378">Hydrolase</keyword>
<dbReference type="GO" id="GO:0006310">
    <property type="term" value="P:DNA recombination"/>
    <property type="evidence" value="ECO:0007669"/>
    <property type="project" value="UniProtKB-UniRule"/>
</dbReference>
<evidence type="ECO:0000256" key="10">
    <source>
        <dbReference type="ARBA" id="ARBA00023172"/>
    </source>
</evidence>
<dbReference type="OrthoDB" id="432234at2759"/>
<dbReference type="FunFam" id="3.40.50.300:FF:001226">
    <property type="entry name" value="ATP-dependent DNA helicase PIF1"/>
    <property type="match status" value="1"/>
</dbReference>
<evidence type="ECO:0000313" key="19">
    <source>
        <dbReference type="Proteomes" id="UP000243723"/>
    </source>
</evidence>
<evidence type="ECO:0000256" key="9">
    <source>
        <dbReference type="ARBA" id="ARBA00023128"/>
    </source>
</evidence>
<keyword evidence="3 15" id="KW-0547">Nucleotide-binding</keyword>
<comment type="function">
    <text evidence="15">DNA-dependent ATPase and 5'-3' DNA helicase required for the maintenance of both mitochondrial and nuclear genome stability.</text>
</comment>
<feature type="compositionally biased region" description="Low complexity" evidence="16">
    <location>
        <begin position="20"/>
        <end position="37"/>
    </location>
</feature>
<comment type="subcellular location">
    <subcellularLocation>
        <location evidence="2">Nucleus</location>
        <location evidence="2">Nucleolus</location>
    </subcellularLocation>
    <subcellularLocation>
        <location evidence="15">Nucleus</location>
    </subcellularLocation>
    <subcellularLocation>
        <location evidence="15">Mitochondrion</location>
    </subcellularLocation>
</comment>
<evidence type="ECO:0000256" key="16">
    <source>
        <dbReference type="SAM" id="MobiDB-lite"/>
    </source>
</evidence>
<dbReference type="CDD" id="cd18037">
    <property type="entry name" value="DEXSc_Pif1_like"/>
    <property type="match status" value="1"/>
</dbReference>
<dbReference type="Proteomes" id="UP000243723">
    <property type="component" value="Unassembled WGS sequence"/>
</dbReference>
<evidence type="ECO:0000256" key="4">
    <source>
        <dbReference type="ARBA" id="ARBA00022763"/>
    </source>
</evidence>
<dbReference type="GO" id="GO:0000723">
    <property type="term" value="P:telomere maintenance"/>
    <property type="evidence" value="ECO:0007669"/>
    <property type="project" value="InterPro"/>
</dbReference>
<dbReference type="Gene3D" id="3.40.50.300">
    <property type="entry name" value="P-loop containing nucleotide triphosphate hydrolases"/>
    <property type="match status" value="1"/>
</dbReference>
<organism evidence="18 19">
    <name type="scientific">Elsinoe australis</name>
    <dbReference type="NCBI Taxonomy" id="40998"/>
    <lineage>
        <taxon>Eukaryota</taxon>
        <taxon>Fungi</taxon>
        <taxon>Dikarya</taxon>
        <taxon>Ascomycota</taxon>
        <taxon>Pezizomycotina</taxon>
        <taxon>Dothideomycetes</taxon>
        <taxon>Dothideomycetidae</taxon>
        <taxon>Myriangiales</taxon>
        <taxon>Elsinoaceae</taxon>
        <taxon>Elsinoe</taxon>
    </lineage>
</organism>
<evidence type="ECO:0000259" key="17">
    <source>
        <dbReference type="SMART" id="SM00382"/>
    </source>
</evidence>
<gene>
    <name evidence="15" type="primary">PIF1</name>
    <name evidence="18" type="ORF">B9Z65_6856</name>
</gene>
<keyword evidence="7 15" id="KW-0067">ATP-binding</keyword>
<dbReference type="EMBL" id="NHZQ01000331">
    <property type="protein sequence ID" value="PSK42902.1"/>
    <property type="molecule type" value="Genomic_DNA"/>
</dbReference>
<comment type="cofactor">
    <cofactor evidence="1 15">
        <name>Mg(2+)</name>
        <dbReference type="ChEBI" id="CHEBI:18420"/>
    </cofactor>
</comment>
<dbReference type="AlphaFoldDB" id="A0A2P7Z3W1"/>
<dbReference type="InterPro" id="IPR051055">
    <property type="entry name" value="PIF1_helicase"/>
</dbReference>
<dbReference type="STRING" id="40998.A0A2P7Z3W1"/>
<keyword evidence="8 15" id="KW-0238">DNA-binding</keyword>
<dbReference type="InterPro" id="IPR049163">
    <property type="entry name" value="Pif1-like_2B_dom"/>
</dbReference>
<dbReference type="GO" id="GO:0016887">
    <property type="term" value="F:ATP hydrolysis activity"/>
    <property type="evidence" value="ECO:0007669"/>
    <property type="project" value="RHEA"/>
</dbReference>
<evidence type="ECO:0000256" key="11">
    <source>
        <dbReference type="ARBA" id="ARBA00023204"/>
    </source>
</evidence>
<dbReference type="SUPFAM" id="SSF52540">
    <property type="entry name" value="P-loop containing nucleoside triphosphate hydrolases"/>
    <property type="match status" value="2"/>
</dbReference>
<dbReference type="Pfam" id="PF05970">
    <property type="entry name" value="PIF1"/>
    <property type="match status" value="1"/>
</dbReference>
<keyword evidence="4 15" id="KW-0227">DNA damage</keyword>
<dbReference type="Pfam" id="PF21530">
    <property type="entry name" value="Pif1_2B_dom"/>
    <property type="match status" value="1"/>
</dbReference>
<dbReference type="InterPro" id="IPR010285">
    <property type="entry name" value="DNA_helicase_pif1-like_DEAD"/>
</dbReference>
<evidence type="ECO:0000256" key="5">
    <source>
        <dbReference type="ARBA" id="ARBA00022801"/>
    </source>
</evidence>
<evidence type="ECO:0000256" key="6">
    <source>
        <dbReference type="ARBA" id="ARBA00022806"/>
    </source>
</evidence>
<dbReference type="CDD" id="cd18809">
    <property type="entry name" value="SF1_C_RecD"/>
    <property type="match status" value="1"/>
</dbReference>
<feature type="compositionally biased region" description="Acidic residues" evidence="16">
    <location>
        <begin position="131"/>
        <end position="146"/>
    </location>
</feature>
<evidence type="ECO:0000256" key="7">
    <source>
        <dbReference type="ARBA" id="ARBA00022840"/>
    </source>
</evidence>
<proteinExistence type="inferred from homology"/>
<comment type="subunit">
    <text evidence="15">Monomer.</text>
</comment>
<dbReference type="InterPro" id="IPR048293">
    <property type="entry name" value="PIF1_RRM3_pfh1"/>
</dbReference>
<feature type="compositionally biased region" description="Low complexity" evidence="16">
    <location>
        <begin position="276"/>
        <end position="287"/>
    </location>
</feature>
<dbReference type="GO" id="GO:0005524">
    <property type="term" value="F:ATP binding"/>
    <property type="evidence" value="ECO:0007669"/>
    <property type="project" value="UniProtKB-UniRule"/>
</dbReference>
<keyword evidence="6 15" id="KW-0347">Helicase</keyword>
<name>A0A2P7Z3W1_9PEZI</name>
<evidence type="ECO:0000256" key="12">
    <source>
        <dbReference type="ARBA" id="ARBA00023235"/>
    </source>
</evidence>
<dbReference type="GO" id="GO:0043139">
    <property type="term" value="F:5'-3' DNA helicase activity"/>
    <property type="evidence" value="ECO:0007669"/>
    <property type="project" value="UniProtKB-UniRule"/>
</dbReference>
<evidence type="ECO:0000256" key="3">
    <source>
        <dbReference type="ARBA" id="ARBA00022741"/>
    </source>
</evidence>
<dbReference type="EC" id="5.6.2.3" evidence="15"/>
<keyword evidence="10 15" id="KW-0233">DNA recombination</keyword>
<dbReference type="InterPro" id="IPR027417">
    <property type="entry name" value="P-loop_NTPase"/>
</dbReference>
<dbReference type="SMART" id="SM00382">
    <property type="entry name" value="AAA"/>
    <property type="match status" value="1"/>
</dbReference>
<feature type="region of interest" description="Disordered" evidence="16">
    <location>
        <begin position="1"/>
        <end position="299"/>
    </location>
</feature>
<feature type="DNA-binding region" evidence="15">
    <location>
        <begin position="774"/>
        <end position="793"/>
    </location>
</feature>
<keyword evidence="11 15" id="KW-0234">DNA repair</keyword>
<comment type="caution">
    <text evidence="18">The sequence shown here is derived from an EMBL/GenBank/DDBJ whole genome shotgun (WGS) entry which is preliminary data.</text>
</comment>